<dbReference type="InterPro" id="IPR003200">
    <property type="entry name" value="Nict_dMeBzImd_PRibTrfase"/>
</dbReference>
<comment type="pathway">
    <text evidence="2">Nucleoside biosynthesis; alpha-ribazole biosynthesis; alpha-ribazole from 5,6-dimethylbenzimidazole: step 1/2.</text>
</comment>
<dbReference type="NCBIfam" id="NF000996">
    <property type="entry name" value="PRK00105.1"/>
    <property type="match status" value="1"/>
</dbReference>
<organism evidence="11 12">
    <name type="scientific">Metalysinibacillus jejuensis</name>
    <dbReference type="NCBI Taxonomy" id="914327"/>
    <lineage>
        <taxon>Bacteria</taxon>
        <taxon>Bacillati</taxon>
        <taxon>Bacillota</taxon>
        <taxon>Bacilli</taxon>
        <taxon>Bacillales</taxon>
        <taxon>Caryophanaceae</taxon>
        <taxon>Metalysinibacillus</taxon>
    </lineage>
</organism>
<dbReference type="EMBL" id="DYTV01000055">
    <property type="protein sequence ID" value="HJH10944.1"/>
    <property type="molecule type" value="Genomic_DNA"/>
</dbReference>
<comment type="function">
    <text evidence="1">Catalyzes the synthesis of alpha-ribazole-5'-phosphate from nicotinate mononucleotide (NAMN) and 5,6-dimethylbenzimidazole (DMB).</text>
</comment>
<dbReference type="EC" id="2.4.2.21" evidence="4 10"/>
<dbReference type="PANTHER" id="PTHR43463:SF1">
    <property type="entry name" value="NICOTINATE-NUCLEOTIDE--DIMETHYLBENZIMIDAZOLE PHOSPHORIBOSYLTRANSFERASE"/>
    <property type="match status" value="1"/>
</dbReference>
<keyword evidence="8 11" id="KW-0808">Transferase</keyword>
<dbReference type="InterPro" id="IPR036087">
    <property type="entry name" value="Nict_dMeBzImd_PRibTrfase_sf"/>
</dbReference>
<evidence type="ECO:0000256" key="1">
    <source>
        <dbReference type="ARBA" id="ARBA00002197"/>
    </source>
</evidence>
<dbReference type="SUPFAM" id="SSF52733">
    <property type="entry name" value="Nicotinate mononucleotide:5,6-dimethylbenzimidazole phosphoribosyltransferase (CobT)"/>
    <property type="match status" value="1"/>
</dbReference>
<dbReference type="PANTHER" id="PTHR43463">
    <property type="entry name" value="NICOTINATE-NUCLEOTIDE--DIMETHYLBENZIMIDAZOLE PHOSPHORIBOSYLTRANSFERASE"/>
    <property type="match status" value="1"/>
</dbReference>
<evidence type="ECO:0000256" key="4">
    <source>
        <dbReference type="ARBA" id="ARBA00011991"/>
    </source>
</evidence>
<dbReference type="HAMAP" id="MF_00230">
    <property type="entry name" value="CobT"/>
    <property type="match status" value="1"/>
</dbReference>
<sequence length="320" mass="33340">PRGSLGRLEKMAIELGKMTGKKMPTANKPGAIVFASDHGITEQGVSPYPSAVTVQMAASFLREQATMSIFCRLIGAELRIVDLGINADLDEEGLINRKIRAQGTRNFYNENAMTAQEANAALTAGFEEANALLDTGVDCLILGELGIGNTSPSSAILAVLSGKDISEVAGPGSGLVDEQVDKKRATLREAINRRNATADDVFLLLQQLGGFDIAGMAGAMIAAATRRTPILLDGFISTVAALVAEALAPGTKNYMIAGHQSAEPGHQVALALLDKKPILQLGMRLGEGTGAAVAYPVLRAAIAALTELPTFESAGISDKA</sequence>
<evidence type="ECO:0000256" key="6">
    <source>
        <dbReference type="ARBA" id="ARBA00022573"/>
    </source>
</evidence>
<dbReference type="Gene3D" id="1.10.1610.10">
    <property type="match status" value="1"/>
</dbReference>
<comment type="catalytic activity">
    <reaction evidence="9">
        <text>5,6-dimethylbenzimidazole + nicotinate beta-D-ribonucleotide = alpha-ribazole 5'-phosphate + nicotinate + H(+)</text>
        <dbReference type="Rhea" id="RHEA:11196"/>
        <dbReference type="ChEBI" id="CHEBI:15378"/>
        <dbReference type="ChEBI" id="CHEBI:15890"/>
        <dbReference type="ChEBI" id="CHEBI:32544"/>
        <dbReference type="ChEBI" id="CHEBI:57502"/>
        <dbReference type="ChEBI" id="CHEBI:57918"/>
        <dbReference type="EC" id="2.4.2.21"/>
    </reaction>
</comment>
<evidence type="ECO:0000313" key="11">
    <source>
        <dbReference type="EMBL" id="HJH10944.1"/>
    </source>
</evidence>
<evidence type="ECO:0000256" key="3">
    <source>
        <dbReference type="ARBA" id="ARBA00007110"/>
    </source>
</evidence>
<dbReference type="NCBIfam" id="TIGR03160">
    <property type="entry name" value="cobT_DBIPRT"/>
    <property type="match status" value="1"/>
</dbReference>
<reference evidence="11" key="1">
    <citation type="journal article" date="2021" name="PeerJ">
        <title>Extensive microbial diversity within the chicken gut microbiome revealed by metagenomics and culture.</title>
        <authorList>
            <person name="Gilroy R."/>
            <person name="Ravi A."/>
            <person name="Getino M."/>
            <person name="Pursley I."/>
            <person name="Horton D.L."/>
            <person name="Alikhan N.F."/>
            <person name="Baker D."/>
            <person name="Gharbi K."/>
            <person name="Hall N."/>
            <person name="Watson M."/>
            <person name="Adriaenssens E.M."/>
            <person name="Foster-Nyarko E."/>
            <person name="Jarju S."/>
            <person name="Secka A."/>
            <person name="Antonio M."/>
            <person name="Oren A."/>
            <person name="Chaudhuri R.R."/>
            <person name="La Ragione R."/>
            <person name="Hildebrand F."/>
            <person name="Pallen M.J."/>
        </authorList>
    </citation>
    <scope>NUCLEOTIDE SEQUENCE</scope>
    <source>
        <strain evidence="11">CHK160-4876</strain>
    </source>
</reference>
<evidence type="ECO:0000256" key="9">
    <source>
        <dbReference type="ARBA" id="ARBA00047340"/>
    </source>
</evidence>
<gene>
    <name evidence="11" type="primary">cobT</name>
    <name evidence="11" type="ORF">K8V30_04480</name>
</gene>
<dbReference type="Proteomes" id="UP000700212">
    <property type="component" value="Unassembled WGS sequence"/>
</dbReference>
<evidence type="ECO:0000256" key="5">
    <source>
        <dbReference type="ARBA" id="ARBA00015486"/>
    </source>
</evidence>
<name>A0A921NBF1_9BACL</name>
<dbReference type="Pfam" id="PF02277">
    <property type="entry name" value="DBI_PRT"/>
    <property type="match status" value="1"/>
</dbReference>
<evidence type="ECO:0000313" key="12">
    <source>
        <dbReference type="Proteomes" id="UP000700212"/>
    </source>
</evidence>
<evidence type="ECO:0000256" key="8">
    <source>
        <dbReference type="ARBA" id="ARBA00022679"/>
    </source>
</evidence>
<dbReference type="FunFam" id="3.40.50.10210:FF:000001">
    <property type="entry name" value="Nicotinate-nucleotide--dimethylbenzimidazole phosphoribosyltransferase"/>
    <property type="match status" value="1"/>
</dbReference>
<evidence type="ECO:0000256" key="2">
    <source>
        <dbReference type="ARBA" id="ARBA00005049"/>
    </source>
</evidence>
<dbReference type="InterPro" id="IPR017846">
    <property type="entry name" value="Nict_dMeBzImd_PRibTrfase_bact"/>
</dbReference>
<evidence type="ECO:0000256" key="10">
    <source>
        <dbReference type="NCBIfam" id="TIGR03160"/>
    </source>
</evidence>
<comment type="caution">
    <text evidence="11">The sequence shown here is derived from an EMBL/GenBank/DDBJ whole genome shotgun (WGS) entry which is preliminary data.</text>
</comment>
<accession>A0A921NBF1</accession>
<evidence type="ECO:0000256" key="7">
    <source>
        <dbReference type="ARBA" id="ARBA00022676"/>
    </source>
</evidence>
<dbReference type="GO" id="GO:0008939">
    <property type="term" value="F:nicotinate-nucleotide-dimethylbenzimidazole phosphoribosyltransferase activity"/>
    <property type="evidence" value="ECO:0007669"/>
    <property type="project" value="UniProtKB-UniRule"/>
</dbReference>
<reference evidence="11" key="2">
    <citation type="submission" date="2021-09" db="EMBL/GenBank/DDBJ databases">
        <authorList>
            <person name="Gilroy R."/>
        </authorList>
    </citation>
    <scope>NUCLEOTIDE SEQUENCE</scope>
    <source>
        <strain evidence="11">CHK160-4876</strain>
    </source>
</reference>
<dbReference type="Gene3D" id="3.40.50.10210">
    <property type="match status" value="1"/>
</dbReference>
<protein>
    <recommendedName>
        <fullName evidence="5 10">Nicotinate-nucleotide--dimethylbenzimidazole phosphoribosyltransferase</fullName>
        <ecNumber evidence="4 10">2.4.2.21</ecNumber>
    </recommendedName>
</protein>
<dbReference type="CDD" id="cd02439">
    <property type="entry name" value="DMB-PRT_CobT"/>
    <property type="match status" value="1"/>
</dbReference>
<proteinExistence type="inferred from homology"/>
<keyword evidence="6" id="KW-0169">Cobalamin biosynthesis</keyword>
<dbReference type="AlphaFoldDB" id="A0A921NBF1"/>
<dbReference type="GO" id="GO:0009236">
    <property type="term" value="P:cobalamin biosynthetic process"/>
    <property type="evidence" value="ECO:0007669"/>
    <property type="project" value="UniProtKB-UniRule"/>
</dbReference>
<comment type="similarity">
    <text evidence="3">Belongs to the CobT family.</text>
</comment>
<keyword evidence="7 11" id="KW-0328">Glycosyltransferase</keyword>
<dbReference type="InterPro" id="IPR023195">
    <property type="entry name" value="Nict_dMeBzImd_PRibTrfase_N"/>
</dbReference>
<feature type="non-terminal residue" evidence="11">
    <location>
        <position position="1"/>
    </location>
</feature>